<proteinExistence type="inferred from homology"/>
<protein>
    <recommendedName>
        <fullName evidence="5">Cathepsin L-like</fullName>
    </recommendedName>
</protein>
<reference evidence="8" key="1">
    <citation type="submission" date="2022-11" db="UniProtKB">
        <authorList>
            <consortium name="WormBaseParasite"/>
        </authorList>
    </citation>
    <scope>IDENTIFICATION</scope>
</reference>
<dbReference type="InterPro" id="IPR038765">
    <property type="entry name" value="Papain-like_cys_pep_sf"/>
</dbReference>
<evidence type="ECO:0000256" key="1">
    <source>
        <dbReference type="ARBA" id="ARBA00008455"/>
    </source>
</evidence>
<dbReference type="FunFam" id="3.90.70.10:FF:000006">
    <property type="entry name" value="Cathepsin S"/>
    <property type="match status" value="1"/>
</dbReference>
<dbReference type="SMART" id="SM00645">
    <property type="entry name" value="Pept_C1"/>
    <property type="match status" value="1"/>
</dbReference>
<dbReference type="PRINTS" id="PR00705">
    <property type="entry name" value="PAPAIN"/>
</dbReference>
<dbReference type="WBParaSite" id="sdigi.contig1257.g10300.t1">
    <property type="protein sequence ID" value="sdigi.contig1257.g10300.t1"/>
    <property type="gene ID" value="sdigi.contig1257.g10300"/>
</dbReference>
<sequence length="293" mass="33079">MAIFESNELLTEERNRQYSAGLITYTTALNNLADLTDEEFKVMNGFKPFNETGFELRRQARQSGRYYKYNRNDRLPEEFDWRNYGFVTPVKDQGECGSCYAFSTVAALETYHKRRNGQLIDLSPQQIVDCTRQLGNNGCDGGTMPGVGDLSVFHYAINNAIAPEARYPYVHQAGNCRWNRNMGVVTDTGYYLIQPGDELALKHAVAVYGPVVVGIPGSLREFRFYKSGVFSHPNCHNPDHAVLVVGYGNDRRGGDYWIVKNSWGTGWGRDGYIYMARNRGDMCHITSAASFPI</sequence>
<keyword evidence="3" id="KW-0378">Hydrolase</keyword>
<name>A0A915PLA3_9BILA</name>
<dbReference type="GO" id="GO:0006508">
    <property type="term" value="P:proteolysis"/>
    <property type="evidence" value="ECO:0007669"/>
    <property type="project" value="UniProtKB-KW"/>
</dbReference>
<dbReference type="InterPro" id="IPR013128">
    <property type="entry name" value="Peptidase_C1A"/>
</dbReference>
<keyword evidence="7" id="KW-1185">Reference proteome</keyword>
<evidence type="ECO:0000256" key="4">
    <source>
        <dbReference type="ARBA" id="ARBA00022807"/>
    </source>
</evidence>
<dbReference type="SUPFAM" id="SSF54001">
    <property type="entry name" value="Cysteine proteinases"/>
    <property type="match status" value="1"/>
</dbReference>
<dbReference type="GO" id="GO:0008234">
    <property type="term" value="F:cysteine-type peptidase activity"/>
    <property type="evidence" value="ECO:0007669"/>
    <property type="project" value="UniProtKB-KW"/>
</dbReference>
<accession>A0A915PLA3</accession>
<dbReference type="PROSITE" id="PS00640">
    <property type="entry name" value="THIOL_PROTEASE_ASN"/>
    <property type="match status" value="1"/>
</dbReference>
<evidence type="ECO:0000313" key="8">
    <source>
        <dbReference type="WBParaSite" id="sdigi.contig1257.g10300.t1"/>
    </source>
</evidence>
<evidence type="ECO:0000256" key="5">
    <source>
        <dbReference type="ARBA" id="ARBA00069138"/>
    </source>
</evidence>
<dbReference type="CDD" id="cd02248">
    <property type="entry name" value="Peptidase_C1A"/>
    <property type="match status" value="1"/>
</dbReference>
<dbReference type="PANTHER" id="PTHR12411">
    <property type="entry name" value="CYSTEINE PROTEASE FAMILY C1-RELATED"/>
    <property type="match status" value="1"/>
</dbReference>
<dbReference type="InterPro" id="IPR000169">
    <property type="entry name" value="Pept_cys_AS"/>
</dbReference>
<evidence type="ECO:0000256" key="2">
    <source>
        <dbReference type="ARBA" id="ARBA00022670"/>
    </source>
</evidence>
<dbReference type="InterPro" id="IPR039417">
    <property type="entry name" value="Peptidase_C1A_papain-like"/>
</dbReference>
<dbReference type="Gene3D" id="3.90.70.10">
    <property type="entry name" value="Cysteine proteinases"/>
    <property type="match status" value="1"/>
</dbReference>
<comment type="similarity">
    <text evidence="1">Belongs to the peptidase C1 family.</text>
</comment>
<keyword evidence="2" id="KW-0645">Protease</keyword>
<dbReference type="Pfam" id="PF00112">
    <property type="entry name" value="Peptidase_C1"/>
    <property type="match status" value="1"/>
</dbReference>
<dbReference type="InterPro" id="IPR025661">
    <property type="entry name" value="Pept_asp_AS"/>
</dbReference>
<dbReference type="InterPro" id="IPR000668">
    <property type="entry name" value="Peptidase_C1A_C"/>
</dbReference>
<evidence type="ECO:0000313" key="7">
    <source>
        <dbReference type="Proteomes" id="UP000887581"/>
    </source>
</evidence>
<dbReference type="AlphaFoldDB" id="A0A915PLA3"/>
<feature type="domain" description="Peptidase C1A papain C-terminal" evidence="6">
    <location>
        <begin position="75"/>
        <end position="293"/>
    </location>
</feature>
<keyword evidence="4" id="KW-0788">Thiol protease</keyword>
<dbReference type="Proteomes" id="UP000887581">
    <property type="component" value="Unplaced"/>
</dbReference>
<evidence type="ECO:0000256" key="3">
    <source>
        <dbReference type="ARBA" id="ARBA00022801"/>
    </source>
</evidence>
<evidence type="ECO:0000259" key="6">
    <source>
        <dbReference type="SMART" id="SM00645"/>
    </source>
</evidence>
<dbReference type="PROSITE" id="PS00139">
    <property type="entry name" value="THIOL_PROTEASE_CYS"/>
    <property type="match status" value="1"/>
</dbReference>
<organism evidence="7 8">
    <name type="scientific">Setaria digitata</name>
    <dbReference type="NCBI Taxonomy" id="48799"/>
    <lineage>
        <taxon>Eukaryota</taxon>
        <taxon>Metazoa</taxon>
        <taxon>Ecdysozoa</taxon>
        <taxon>Nematoda</taxon>
        <taxon>Chromadorea</taxon>
        <taxon>Rhabditida</taxon>
        <taxon>Spirurina</taxon>
        <taxon>Spiruromorpha</taxon>
        <taxon>Filarioidea</taxon>
        <taxon>Setariidae</taxon>
        <taxon>Setaria</taxon>
    </lineage>
</organism>